<keyword evidence="3" id="KW-1185">Reference proteome</keyword>
<organism evidence="2 3">
    <name type="scientific">Agrococcus baldri</name>
    <dbReference type="NCBI Taxonomy" id="153730"/>
    <lineage>
        <taxon>Bacteria</taxon>
        <taxon>Bacillati</taxon>
        <taxon>Actinomycetota</taxon>
        <taxon>Actinomycetes</taxon>
        <taxon>Micrococcales</taxon>
        <taxon>Microbacteriaceae</taxon>
        <taxon>Agrococcus</taxon>
    </lineage>
</organism>
<name>A0AA94KZ35_9MICO</name>
<dbReference type="EMBL" id="FOZN01000002">
    <property type="protein sequence ID" value="SFS06683.1"/>
    <property type="molecule type" value="Genomic_DNA"/>
</dbReference>
<dbReference type="RefSeq" id="WP_092916303.1">
    <property type="nucleotide sequence ID" value="NZ_FOZN01000002.1"/>
</dbReference>
<dbReference type="SMART" id="SM00567">
    <property type="entry name" value="EZ_HEAT"/>
    <property type="match status" value="4"/>
</dbReference>
<proteinExistence type="predicted"/>
<comment type="caution">
    <text evidence="2">The sequence shown here is derived from an EMBL/GenBank/DDBJ whole genome shotgun (WGS) entry which is preliminary data.</text>
</comment>
<gene>
    <name evidence="2" type="ORF">SAMN04487783_0862</name>
</gene>
<keyword evidence="1" id="KW-1133">Transmembrane helix</keyword>
<dbReference type="Proteomes" id="UP000198506">
    <property type="component" value="Unassembled WGS sequence"/>
</dbReference>
<evidence type="ECO:0000313" key="3">
    <source>
        <dbReference type="Proteomes" id="UP000198506"/>
    </source>
</evidence>
<keyword evidence="1" id="KW-0472">Membrane</keyword>
<sequence>MSWLTDGVMQAVLLITAGIALGMLVSLVVQRTVRRRRASVRARLDERIRPLVLAATVAEDDETDALIARVRALGPDERAHVRRTVFGMLRDVTGEAAERLRAVGDAAGIVPRVLALSEHRSPALRASAAEALGLLQPPGSLELLCRLAADPAPAVRTVAVRALGAYTEPVAVDRVIAALAIGSGVPNNAAASALLQQGLAAGDRVRLALDHPDAGVRRGAARVAGLLQAPGVAERLVGLLEDEEESVRLAAIRSLERLPVAAAVPALLDAALADGRDGEAAATTLAAMPPAWTAAALARIEAEGAPAVRRAAGIARGAVA</sequence>
<dbReference type="InterPro" id="IPR004155">
    <property type="entry name" value="PBS_lyase_HEAT"/>
</dbReference>
<protein>
    <submittedName>
        <fullName evidence="2">HEAT repeat</fullName>
    </submittedName>
</protein>
<dbReference type="InterPro" id="IPR011989">
    <property type="entry name" value="ARM-like"/>
</dbReference>
<evidence type="ECO:0000256" key="1">
    <source>
        <dbReference type="SAM" id="Phobius"/>
    </source>
</evidence>
<feature type="transmembrane region" description="Helical" evidence="1">
    <location>
        <begin position="12"/>
        <end position="29"/>
    </location>
</feature>
<reference evidence="2 3" key="1">
    <citation type="submission" date="2016-10" db="EMBL/GenBank/DDBJ databases">
        <authorList>
            <person name="Varghese N."/>
            <person name="Submissions S."/>
        </authorList>
    </citation>
    <scope>NUCLEOTIDE SEQUENCE [LARGE SCALE GENOMIC DNA]</scope>
    <source>
        <strain evidence="2 3">IAM 15147</strain>
    </source>
</reference>
<dbReference type="AlphaFoldDB" id="A0AA94KZ35"/>
<dbReference type="Pfam" id="PF13646">
    <property type="entry name" value="HEAT_2"/>
    <property type="match status" value="2"/>
</dbReference>
<keyword evidence="1" id="KW-0812">Transmembrane</keyword>
<accession>A0AA94KZ35</accession>
<dbReference type="SUPFAM" id="SSF48371">
    <property type="entry name" value="ARM repeat"/>
    <property type="match status" value="1"/>
</dbReference>
<evidence type="ECO:0000313" key="2">
    <source>
        <dbReference type="EMBL" id="SFS06683.1"/>
    </source>
</evidence>
<dbReference type="InterPro" id="IPR016024">
    <property type="entry name" value="ARM-type_fold"/>
</dbReference>
<dbReference type="Gene3D" id="1.25.10.10">
    <property type="entry name" value="Leucine-rich Repeat Variant"/>
    <property type="match status" value="2"/>
</dbReference>